<proteinExistence type="inferred from homology"/>
<keyword evidence="4 8" id="KW-0812">Transmembrane</keyword>
<dbReference type="EMBL" id="CAEZXQ010000002">
    <property type="protein sequence ID" value="CAB4684417.1"/>
    <property type="molecule type" value="Genomic_DNA"/>
</dbReference>
<comment type="subcellular location">
    <subcellularLocation>
        <location evidence="1">Cell membrane</location>
        <topology evidence="1">Multi-pass membrane protein</topology>
    </subcellularLocation>
</comment>
<keyword evidence="3" id="KW-0808">Transferase</keyword>
<evidence type="ECO:0000256" key="2">
    <source>
        <dbReference type="ARBA" id="ARBA00022475"/>
    </source>
</evidence>
<organism evidence="10">
    <name type="scientific">freshwater metagenome</name>
    <dbReference type="NCBI Taxonomy" id="449393"/>
    <lineage>
        <taxon>unclassified sequences</taxon>
        <taxon>metagenomes</taxon>
        <taxon>ecological metagenomes</taxon>
    </lineage>
</organism>
<dbReference type="Pfam" id="PF00795">
    <property type="entry name" value="CN_hydrolase"/>
    <property type="match status" value="1"/>
</dbReference>
<evidence type="ECO:0000256" key="4">
    <source>
        <dbReference type="ARBA" id="ARBA00022692"/>
    </source>
</evidence>
<dbReference type="InterPro" id="IPR003010">
    <property type="entry name" value="C-N_Hydrolase"/>
</dbReference>
<gene>
    <name evidence="10" type="ORF">UFOPK2576_00057</name>
</gene>
<keyword evidence="2" id="KW-1003">Cell membrane</keyword>
<name>A0A6J6NDY0_9ZZZZ</name>
<dbReference type="HAMAP" id="MF_01148">
    <property type="entry name" value="Lnt"/>
    <property type="match status" value="1"/>
</dbReference>
<dbReference type="GO" id="GO:0016410">
    <property type="term" value="F:N-acyltransferase activity"/>
    <property type="evidence" value="ECO:0007669"/>
    <property type="project" value="InterPro"/>
</dbReference>
<keyword evidence="6 8" id="KW-0472">Membrane</keyword>
<dbReference type="PANTHER" id="PTHR38686">
    <property type="entry name" value="APOLIPOPROTEIN N-ACYLTRANSFERASE"/>
    <property type="match status" value="1"/>
</dbReference>
<evidence type="ECO:0000313" key="10">
    <source>
        <dbReference type="EMBL" id="CAB4684417.1"/>
    </source>
</evidence>
<dbReference type="InterPro" id="IPR045378">
    <property type="entry name" value="LNT_N"/>
</dbReference>
<evidence type="ECO:0000256" key="8">
    <source>
        <dbReference type="SAM" id="Phobius"/>
    </source>
</evidence>
<dbReference type="NCBIfam" id="TIGR00546">
    <property type="entry name" value="lnt"/>
    <property type="match status" value="1"/>
</dbReference>
<evidence type="ECO:0000256" key="7">
    <source>
        <dbReference type="ARBA" id="ARBA00023315"/>
    </source>
</evidence>
<evidence type="ECO:0000259" key="9">
    <source>
        <dbReference type="PROSITE" id="PS50263"/>
    </source>
</evidence>
<feature type="domain" description="CN hydrolase" evidence="9">
    <location>
        <begin position="186"/>
        <end position="426"/>
    </location>
</feature>
<dbReference type="AlphaFoldDB" id="A0A6J6NDY0"/>
<dbReference type="SUPFAM" id="SSF56317">
    <property type="entry name" value="Carbon-nitrogen hydrolase"/>
    <property type="match status" value="1"/>
</dbReference>
<feature type="transmembrane region" description="Helical" evidence="8">
    <location>
        <begin position="103"/>
        <end position="124"/>
    </location>
</feature>
<evidence type="ECO:0000256" key="5">
    <source>
        <dbReference type="ARBA" id="ARBA00022989"/>
    </source>
</evidence>
<dbReference type="InterPro" id="IPR004563">
    <property type="entry name" value="Apolipo_AcylTrfase"/>
</dbReference>
<sequence length="460" mass="51299">MQYFLSLIFGLITAAAFEPVAFWPAALIGLGGWYYLLVTANLRSRICISYLYGLTLLLTVQHWTGIYVGNTPWIALCIVQAIFFIVPAYFVSKKQRYNQISFATSYVLVELLLRTVPFTGFGWSRISFTQADSPLSALYPLGGVVLVAFISAALAATRTLITGLVLISITLLSSVLISPVTDLGKVRIALIQGGVTNLGLDFNSTPQEVFKRHLSQTAKSVTRKQVDLIVWPENAVDIDINTTPGIASQVSDLSKFLQTPILIGGVTRSLNGPQNQSILFNPDKQQVYTKRYLTPFGEYLPLRDLSTKFSKYADEITDFSAGKNDLVFQINDLKFQTQICYEIINDSFRDQVKSDFLIVQTNNATFGDTAQLDQELNIAKIRALETGREVAYVSTTGVTSFIDNKGQIRNSVPKFIPATLIDEVNIVEGQTYTQRYGKYLEGLSIIMLLVILFVRRRVRR</sequence>
<dbReference type="InterPro" id="IPR036526">
    <property type="entry name" value="C-N_Hydrolase_sf"/>
</dbReference>
<feature type="transmembrane region" description="Helical" evidence="8">
    <location>
        <begin position="49"/>
        <end position="67"/>
    </location>
</feature>
<feature type="transmembrane region" description="Helical" evidence="8">
    <location>
        <begin position="136"/>
        <end position="156"/>
    </location>
</feature>
<dbReference type="Pfam" id="PF20154">
    <property type="entry name" value="LNT_N"/>
    <property type="match status" value="1"/>
</dbReference>
<accession>A0A6J6NDY0</accession>
<dbReference type="GO" id="GO:0005886">
    <property type="term" value="C:plasma membrane"/>
    <property type="evidence" value="ECO:0007669"/>
    <property type="project" value="UniProtKB-SubCell"/>
</dbReference>
<dbReference type="Gene3D" id="3.60.110.10">
    <property type="entry name" value="Carbon-nitrogen hydrolase"/>
    <property type="match status" value="1"/>
</dbReference>
<feature type="transmembrane region" description="Helical" evidence="8">
    <location>
        <begin position="163"/>
        <end position="181"/>
    </location>
</feature>
<dbReference type="PANTHER" id="PTHR38686:SF1">
    <property type="entry name" value="APOLIPOPROTEIN N-ACYLTRANSFERASE"/>
    <property type="match status" value="1"/>
</dbReference>
<dbReference type="GO" id="GO:0042158">
    <property type="term" value="P:lipoprotein biosynthetic process"/>
    <property type="evidence" value="ECO:0007669"/>
    <property type="project" value="InterPro"/>
</dbReference>
<keyword evidence="7" id="KW-0012">Acyltransferase</keyword>
<dbReference type="PROSITE" id="PS50263">
    <property type="entry name" value="CN_HYDROLASE"/>
    <property type="match status" value="1"/>
</dbReference>
<evidence type="ECO:0000256" key="3">
    <source>
        <dbReference type="ARBA" id="ARBA00022679"/>
    </source>
</evidence>
<reference evidence="10" key="1">
    <citation type="submission" date="2020-05" db="EMBL/GenBank/DDBJ databases">
        <authorList>
            <person name="Chiriac C."/>
            <person name="Salcher M."/>
            <person name="Ghai R."/>
            <person name="Kavagutti S V."/>
        </authorList>
    </citation>
    <scope>NUCLEOTIDE SEQUENCE</scope>
</reference>
<feature type="transmembrane region" description="Helical" evidence="8">
    <location>
        <begin position="73"/>
        <end position="91"/>
    </location>
</feature>
<dbReference type="CDD" id="cd07571">
    <property type="entry name" value="ALP_N-acyl_transferase"/>
    <property type="match status" value="1"/>
</dbReference>
<evidence type="ECO:0000256" key="1">
    <source>
        <dbReference type="ARBA" id="ARBA00004651"/>
    </source>
</evidence>
<keyword evidence="5 8" id="KW-1133">Transmembrane helix</keyword>
<evidence type="ECO:0000256" key="6">
    <source>
        <dbReference type="ARBA" id="ARBA00023136"/>
    </source>
</evidence>
<protein>
    <submittedName>
        <fullName evidence="10">Unannotated protein</fullName>
    </submittedName>
</protein>
<feature type="transmembrane region" description="Helical" evidence="8">
    <location>
        <begin position="26"/>
        <end position="42"/>
    </location>
</feature>